<keyword evidence="2" id="KW-1185">Reference proteome</keyword>
<organism evidence="1 2">
    <name type="scientific">Ixodes persulcatus</name>
    <name type="common">Taiga tick</name>
    <dbReference type="NCBI Taxonomy" id="34615"/>
    <lineage>
        <taxon>Eukaryota</taxon>
        <taxon>Metazoa</taxon>
        <taxon>Ecdysozoa</taxon>
        <taxon>Arthropoda</taxon>
        <taxon>Chelicerata</taxon>
        <taxon>Arachnida</taxon>
        <taxon>Acari</taxon>
        <taxon>Parasitiformes</taxon>
        <taxon>Ixodida</taxon>
        <taxon>Ixodoidea</taxon>
        <taxon>Ixodidae</taxon>
        <taxon>Ixodinae</taxon>
        <taxon>Ixodes</taxon>
    </lineage>
</organism>
<comment type="caution">
    <text evidence="1">The sequence shown here is derived from an EMBL/GenBank/DDBJ whole genome shotgun (WGS) entry which is preliminary data.</text>
</comment>
<dbReference type="EMBL" id="JABSTQ010006488">
    <property type="protein sequence ID" value="KAG0437223.1"/>
    <property type="molecule type" value="Genomic_DNA"/>
</dbReference>
<gene>
    <name evidence="1" type="ORF">HPB47_017547</name>
</gene>
<dbReference type="Proteomes" id="UP000805193">
    <property type="component" value="Unassembled WGS sequence"/>
</dbReference>
<accession>A0AC60QN08</accession>
<reference evidence="1 2" key="1">
    <citation type="journal article" date="2020" name="Cell">
        <title>Large-Scale Comparative Analyses of Tick Genomes Elucidate Their Genetic Diversity and Vector Capacities.</title>
        <authorList>
            <consortium name="Tick Genome and Microbiome Consortium (TIGMIC)"/>
            <person name="Jia N."/>
            <person name="Wang J."/>
            <person name="Shi W."/>
            <person name="Du L."/>
            <person name="Sun Y."/>
            <person name="Zhan W."/>
            <person name="Jiang J.F."/>
            <person name="Wang Q."/>
            <person name="Zhang B."/>
            <person name="Ji P."/>
            <person name="Bell-Sakyi L."/>
            <person name="Cui X.M."/>
            <person name="Yuan T.T."/>
            <person name="Jiang B.G."/>
            <person name="Yang W.F."/>
            <person name="Lam T.T."/>
            <person name="Chang Q.C."/>
            <person name="Ding S.J."/>
            <person name="Wang X.J."/>
            <person name="Zhu J.G."/>
            <person name="Ruan X.D."/>
            <person name="Zhao L."/>
            <person name="Wei J.T."/>
            <person name="Ye R.Z."/>
            <person name="Que T.C."/>
            <person name="Du C.H."/>
            <person name="Zhou Y.H."/>
            <person name="Cheng J.X."/>
            <person name="Dai P.F."/>
            <person name="Guo W.B."/>
            <person name="Han X.H."/>
            <person name="Huang E.J."/>
            <person name="Li L.F."/>
            <person name="Wei W."/>
            <person name="Gao Y.C."/>
            <person name="Liu J.Z."/>
            <person name="Shao H.Z."/>
            <person name="Wang X."/>
            <person name="Wang C.C."/>
            <person name="Yang T.C."/>
            <person name="Huo Q.B."/>
            <person name="Li W."/>
            <person name="Chen H.Y."/>
            <person name="Chen S.E."/>
            <person name="Zhou L.G."/>
            <person name="Ni X.B."/>
            <person name="Tian J.H."/>
            <person name="Sheng Y."/>
            <person name="Liu T."/>
            <person name="Pan Y.S."/>
            <person name="Xia L.Y."/>
            <person name="Li J."/>
            <person name="Zhao F."/>
            <person name="Cao W.C."/>
        </authorList>
    </citation>
    <scope>NUCLEOTIDE SEQUENCE [LARGE SCALE GENOMIC DNA]</scope>
    <source>
        <strain evidence="1">Iper-2018</strain>
    </source>
</reference>
<evidence type="ECO:0000313" key="1">
    <source>
        <dbReference type="EMBL" id="KAG0437223.1"/>
    </source>
</evidence>
<proteinExistence type="predicted"/>
<protein>
    <submittedName>
        <fullName evidence="1">Uncharacterized protein</fullName>
    </submittedName>
</protein>
<evidence type="ECO:0000313" key="2">
    <source>
        <dbReference type="Proteomes" id="UP000805193"/>
    </source>
</evidence>
<sequence length="234" mass="26224">MGPVSSRLRTRARGIEPRILGSAERTFTRRAPSWCALAQTATDPSIQIKLNPSLRSVETNRSYAGELAASGGSEYNRIKRSASPPPLRRIGEIIAESELAPLVIEFASKHKTDSGNSCVTKARDILRAVLAPHERRAEIQRRLAAASRRRTWTLPVNLRHKEKAASEALLRSRMHDRLQDSVLFSQWDRNIPRGNTHLQANSAVCALHFDERYIEPICSRYRCMSDVLGILACC</sequence>
<name>A0AC60QN08_IXOPE</name>